<gene>
    <name evidence="2" type="ORF">HK18_10940</name>
</gene>
<evidence type="ECO:0000256" key="1">
    <source>
        <dbReference type="SAM" id="Phobius"/>
    </source>
</evidence>
<keyword evidence="1" id="KW-0812">Transmembrane</keyword>
<proteinExistence type="predicted"/>
<dbReference type="RefSeq" id="WP_086632482.1">
    <property type="nucleotide sequence ID" value="NZ_JOPB01000008.1"/>
</dbReference>
<feature type="transmembrane region" description="Helical" evidence="1">
    <location>
        <begin position="398"/>
        <end position="423"/>
    </location>
</feature>
<dbReference type="EMBL" id="JOPB01000008">
    <property type="protein sequence ID" value="OUI78053.1"/>
    <property type="molecule type" value="Genomic_DNA"/>
</dbReference>
<dbReference type="AlphaFoldDB" id="A0A251ZTR1"/>
<protein>
    <submittedName>
        <fullName evidence="2">Uncharacterized protein</fullName>
    </submittedName>
</protein>
<dbReference type="Pfam" id="PF26373">
    <property type="entry name" value="MamC"/>
    <property type="match status" value="1"/>
</dbReference>
<evidence type="ECO:0000313" key="3">
    <source>
        <dbReference type="Proteomes" id="UP000194946"/>
    </source>
</evidence>
<reference evidence="3" key="1">
    <citation type="submission" date="2014-06" db="EMBL/GenBank/DDBJ databases">
        <authorList>
            <person name="Winans N.J."/>
            <person name="Newell P.D."/>
            <person name="Douglas A.E."/>
        </authorList>
    </citation>
    <scope>NUCLEOTIDE SEQUENCE [LARGE SCALE GENOMIC DNA]</scope>
    <source>
        <strain evidence="3">DmL_052</strain>
    </source>
</reference>
<evidence type="ECO:0000313" key="2">
    <source>
        <dbReference type="EMBL" id="OUI78053.1"/>
    </source>
</evidence>
<accession>A0A251ZTR1</accession>
<dbReference type="InterPro" id="IPR058956">
    <property type="entry name" value="MamC"/>
</dbReference>
<comment type="caution">
    <text evidence="2">The sequence shown here is derived from an EMBL/GenBank/DDBJ whole genome shotgun (WGS) entry which is preliminary data.</text>
</comment>
<dbReference type="Proteomes" id="UP000194946">
    <property type="component" value="Unassembled WGS sequence"/>
</dbReference>
<name>A0A251ZTR1_9PROT</name>
<sequence length="496" mass="54057">MSIFNTKSDELKYKIEQNLSNIIGTHPIYSHMAQEQMKSIINEVVKANNNISEIFKKSQNVDIKGGFIAEEFHAETFNLDAILKNKELRAYTDSVDSFKQAGYKKNDNMDIIIQNGDKTVKTAQVKYYKTAKGTHDALRKVNKNGEIKYEKVDSFVAPSEQVEGIKDIASKNILKEQAKDTRHQVEKAVTGVKEKTAGQLEHDGVHSHELSKKEANGIARDGKNNKNKVKIENQYKTQSTVNQMQSAAISAASMSAIIAGSINTISCLKKVHNKEISLDEAVAEISIETVKSAADSALKAAAVTGTKSLIIRYGSTATVENIAFNGLKSLAKSNSISVAVVSSIDLIKNIVSYAAGNMTKEELVDVTSKGVLTTSAGMFGSSLAIFAVGGFVTGSTLTAAAIPLIAGITGGIICSLALEIAVINRVDISYREILTNIQLQKETIELLSQLSDNMIKGQKAFYDFLQIDSKMDSFLQNNESNKRLITDNMIKAIDRI</sequence>
<keyword evidence="3" id="KW-1185">Reference proteome</keyword>
<keyword evidence="1" id="KW-0472">Membrane</keyword>
<organism evidence="2 3">
    <name type="scientific">Commensalibacter intestini</name>
    <dbReference type="NCBI Taxonomy" id="479936"/>
    <lineage>
        <taxon>Bacteria</taxon>
        <taxon>Pseudomonadati</taxon>
        <taxon>Pseudomonadota</taxon>
        <taxon>Alphaproteobacteria</taxon>
        <taxon>Acetobacterales</taxon>
        <taxon>Acetobacteraceae</taxon>
    </lineage>
</organism>
<feature type="transmembrane region" description="Helical" evidence="1">
    <location>
        <begin position="370"/>
        <end position="392"/>
    </location>
</feature>
<keyword evidence="1" id="KW-1133">Transmembrane helix</keyword>